<dbReference type="InterPro" id="IPR005532">
    <property type="entry name" value="SUMF_dom"/>
</dbReference>
<gene>
    <name evidence="2" type="ORF">ACFPTN_17035</name>
</gene>
<evidence type="ECO:0000259" key="1">
    <source>
        <dbReference type="Pfam" id="PF03781"/>
    </source>
</evidence>
<dbReference type="SUPFAM" id="SSF56436">
    <property type="entry name" value="C-type lectin-like"/>
    <property type="match status" value="1"/>
</dbReference>
<evidence type="ECO:0000313" key="3">
    <source>
        <dbReference type="Proteomes" id="UP001595974"/>
    </source>
</evidence>
<dbReference type="RefSeq" id="WP_157748693.1">
    <property type="nucleotide sequence ID" value="NZ_JBHSOG010000068.1"/>
</dbReference>
<accession>A0ABW1AUW4</accession>
<dbReference type="Pfam" id="PF03781">
    <property type="entry name" value="FGE-sulfatase"/>
    <property type="match status" value="1"/>
</dbReference>
<dbReference type="InterPro" id="IPR042095">
    <property type="entry name" value="SUMF_sf"/>
</dbReference>
<proteinExistence type="predicted"/>
<dbReference type="Proteomes" id="UP001595974">
    <property type="component" value="Unassembled WGS sequence"/>
</dbReference>
<organism evidence="2 3">
    <name type="scientific">Thauera sinica</name>
    <dbReference type="NCBI Taxonomy" id="2665146"/>
    <lineage>
        <taxon>Bacteria</taxon>
        <taxon>Pseudomonadati</taxon>
        <taxon>Pseudomonadota</taxon>
        <taxon>Betaproteobacteria</taxon>
        <taxon>Rhodocyclales</taxon>
        <taxon>Zoogloeaceae</taxon>
        <taxon>Thauera</taxon>
    </lineage>
</organism>
<reference evidence="3" key="1">
    <citation type="journal article" date="2019" name="Int. J. Syst. Evol. Microbiol.">
        <title>The Global Catalogue of Microorganisms (GCM) 10K type strain sequencing project: providing services to taxonomists for standard genome sequencing and annotation.</title>
        <authorList>
            <consortium name="The Broad Institute Genomics Platform"/>
            <consortium name="The Broad Institute Genome Sequencing Center for Infectious Disease"/>
            <person name="Wu L."/>
            <person name="Ma J."/>
        </authorList>
    </citation>
    <scope>NUCLEOTIDE SEQUENCE [LARGE SCALE GENOMIC DNA]</scope>
    <source>
        <strain evidence="3">SHR3</strain>
    </source>
</reference>
<dbReference type="EMBL" id="JBHSOG010000068">
    <property type="protein sequence ID" value="MFC5771088.1"/>
    <property type="molecule type" value="Genomic_DNA"/>
</dbReference>
<sequence length="142" mass="15138">MRPATTHGASGRKTAPGIAEGDLGRIIGVGHYPRGTWHVSAGHDPLDMASEVLEWCANQHNLAGDMPGRQGEESQRALRGGSGHIDRDLARCTARLGDHPRGRYPSVGFRQCHCPPSCPLSRPSTLLSANALIKHVIGHCPA</sequence>
<keyword evidence="3" id="KW-1185">Reference proteome</keyword>
<protein>
    <submittedName>
        <fullName evidence="2">SUMF1/EgtB/PvdO family nonheme iron enzyme</fullName>
    </submittedName>
</protein>
<evidence type="ECO:0000313" key="2">
    <source>
        <dbReference type="EMBL" id="MFC5771088.1"/>
    </source>
</evidence>
<feature type="domain" description="Sulfatase-modifying factor enzyme-like" evidence="1">
    <location>
        <begin position="43"/>
        <end position="110"/>
    </location>
</feature>
<dbReference type="InterPro" id="IPR016187">
    <property type="entry name" value="CTDL_fold"/>
</dbReference>
<dbReference type="Gene3D" id="3.90.1580.10">
    <property type="entry name" value="paralog of FGE (formylglycine-generating enzyme)"/>
    <property type="match status" value="1"/>
</dbReference>
<name>A0ABW1AUW4_9RHOO</name>
<comment type="caution">
    <text evidence="2">The sequence shown here is derived from an EMBL/GenBank/DDBJ whole genome shotgun (WGS) entry which is preliminary data.</text>
</comment>